<protein>
    <submittedName>
        <fullName evidence="7">RING-type domain-containing protein</fullName>
    </submittedName>
</protein>
<dbReference type="CDD" id="cd16468">
    <property type="entry name" value="RING-H2_RNF11"/>
    <property type="match status" value="1"/>
</dbReference>
<dbReference type="InterPro" id="IPR013083">
    <property type="entry name" value="Znf_RING/FYVE/PHD"/>
</dbReference>
<dbReference type="GO" id="GO:0061630">
    <property type="term" value="F:ubiquitin protein ligase activity"/>
    <property type="evidence" value="ECO:0007669"/>
    <property type="project" value="TreeGrafter"/>
</dbReference>
<accession>A0A0N5AGJ7</accession>
<organism evidence="6 7">
    <name type="scientific">Syphacia muris</name>
    <dbReference type="NCBI Taxonomy" id="451379"/>
    <lineage>
        <taxon>Eukaryota</taxon>
        <taxon>Metazoa</taxon>
        <taxon>Ecdysozoa</taxon>
        <taxon>Nematoda</taxon>
        <taxon>Chromadorea</taxon>
        <taxon>Rhabditida</taxon>
        <taxon>Spirurina</taxon>
        <taxon>Oxyuridomorpha</taxon>
        <taxon>Oxyuroidea</taxon>
        <taxon>Oxyuridae</taxon>
        <taxon>Syphacia</taxon>
    </lineage>
</organism>
<dbReference type="SUPFAM" id="SSF57850">
    <property type="entry name" value="RING/U-box"/>
    <property type="match status" value="1"/>
</dbReference>
<evidence type="ECO:0000256" key="3">
    <source>
        <dbReference type="ARBA" id="ARBA00022833"/>
    </source>
</evidence>
<keyword evidence="2 4" id="KW-0863">Zinc-finger</keyword>
<dbReference type="Gene3D" id="3.30.40.10">
    <property type="entry name" value="Zinc/RING finger domain, C3HC4 (zinc finger)"/>
    <property type="match status" value="1"/>
</dbReference>
<evidence type="ECO:0000256" key="2">
    <source>
        <dbReference type="ARBA" id="ARBA00022771"/>
    </source>
</evidence>
<dbReference type="InterPro" id="IPR042981">
    <property type="entry name" value="RNF11_RING-H2"/>
</dbReference>
<dbReference type="GO" id="GO:0000151">
    <property type="term" value="C:ubiquitin ligase complex"/>
    <property type="evidence" value="ECO:0007669"/>
    <property type="project" value="TreeGrafter"/>
</dbReference>
<dbReference type="SMART" id="SM00184">
    <property type="entry name" value="RING"/>
    <property type="match status" value="1"/>
</dbReference>
<dbReference type="Pfam" id="PF13639">
    <property type="entry name" value="zf-RING_2"/>
    <property type="match status" value="1"/>
</dbReference>
<dbReference type="InterPro" id="IPR052804">
    <property type="entry name" value="UEC_component"/>
</dbReference>
<sequence length="168" mass="18476">MGNCLPALFPRLYGFSNQFGRSSSDESTASSTETQRQQVPNSYVNELWEQEMNSGNSSESTTEDVNKARMAGLLEQINPDVYNKSNKGDVECAICMMDFENGDSVRYLPCMHSFHMSCIDDWLMRSLKCPSCMEPLDSAILSSLTAHTVTSLSSLVCSPASSGLQTKS</sequence>
<dbReference type="AlphaFoldDB" id="A0A0N5AGJ7"/>
<feature type="domain" description="RING-type" evidence="5">
    <location>
        <begin position="92"/>
        <end position="132"/>
    </location>
</feature>
<dbReference type="PANTHER" id="PTHR46359">
    <property type="entry name" value="GEO07743P1"/>
    <property type="match status" value="1"/>
</dbReference>
<proteinExistence type="predicted"/>
<evidence type="ECO:0000259" key="5">
    <source>
        <dbReference type="PROSITE" id="PS50089"/>
    </source>
</evidence>
<dbReference type="GO" id="GO:0008270">
    <property type="term" value="F:zinc ion binding"/>
    <property type="evidence" value="ECO:0007669"/>
    <property type="project" value="UniProtKB-KW"/>
</dbReference>
<dbReference type="Proteomes" id="UP000046393">
    <property type="component" value="Unplaced"/>
</dbReference>
<dbReference type="STRING" id="451379.A0A0N5AGJ7"/>
<dbReference type="WBParaSite" id="SMUV_0000345001-mRNA-1">
    <property type="protein sequence ID" value="SMUV_0000345001-mRNA-1"/>
    <property type="gene ID" value="SMUV_0000345001"/>
</dbReference>
<dbReference type="PANTHER" id="PTHR46359:SF2">
    <property type="entry name" value="GEO07743P1"/>
    <property type="match status" value="1"/>
</dbReference>
<keyword evidence="1" id="KW-0479">Metal-binding</keyword>
<evidence type="ECO:0000256" key="1">
    <source>
        <dbReference type="ARBA" id="ARBA00022723"/>
    </source>
</evidence>
<evidence type="ECO:0000256" key="4">
    <source>
        <dbReference type="PROSITE-ProRule" id="PRU00175"/>
    </source>
</evidence>
<dbReference type="GO" id="GO:0006511">
    <property type="term" value="P:ubiquitin-dependent protein catabolic process"/>
    <property type="evidence" value="ECO:0007669"/>
    <property type="project" value="TreeGrafter"/>
</dbReference>
<evidence type="ECO:0000313" key="6">
    <source>
        <dbReference type="Proteomes" id="UP000046393"/>
    </source>
</evidence>
<dbReference type="InterPro" id="IPR001841">
    <property type="entry name" value="Znf_RING"/>
</dbReference>
<name>A0A0N5AGJ7_9BILA</name>
<evidence type="ECO:0000313" key="7">
    <source>
        <dbReference type="WBParaSite" id="SMUV_0000345001-mRNA-1"/>
    </source>
</evidence>
<reference evidence="7" key="1">
    <citation type="submission" date="2017-02" db="UniProtKB">
        <authorList>
            <consortium name="WormBaseParasite"/>
        </authorList>
    </citation>
    <scope>IDENTIFICATION</scope>
</reference>
<keyword evidence="3" id="KW-0862">Zinc</keyword>
<keyword evidence="6" id="KW-1185">Reference proteome</keyword>
<dbReference type="PROSITE" id="PS50089">
    <property type="entry name" value="ZF_RING_2"/>
    <property type="match status" value="1"/>
</dbReference>